<evidence type="ECO:0000256" key="7">
    <source>
        <dbReference type="ARBA" id="ARBA00022840"/>
    </source>
</evidence>
<dbReference type="InterPro" id="IPR000719">
    <property type="entry name" value="Prot_kinase_dom"/>
</dbReference>
<dbReference type="GeneTree" id="ENSGT00940000165959"/>
<evidence type="ECO:0000256" key="2">
    <source>
        <dbReference type="ARBA" id="ARBA00012513"/>
    </source>
</evidence>
<reference evidence="12" key="1">
    <citation type="submission" date="2025-08" db="UniProtKB">
        <authorList>
            <consortium name="Ensembl"/>
        </authorList>
    </citation>
    <scope>IDENTIFICATION</scope>
</reference>
<organism evidence="12 13">
    <name type="scientific">Seriola lalandi dorsalis</name>
    <dbReference type="NCBI Taxonomy" id="1841481"/>
    <lineage>
        <taxon>Eukaryota</taxon>
        <taxon>Metazoa</taxon>
        <taxon>Chordata</taxon>
        <taxon>Craniata</taxon>
        <taxon>Vertebrata</taxon>
        <taxon>Euteleostomi</taxon>
        <taxon>Actinopterygii</taxon>
        <taxon>Neopterygii</taxon>
        <taxon>Teleostei</taxon>
        <taxon>Neoteleostei</taxon>
        <taxon>Acanthomorphata</taxon>
        <taxon>Carangaria</taxon>
        <taxon>Carangiformes</taxon>
        <taxon>Carangidae</taxon>
        <taxon>Seriola</taxon>
    </lineage>
</organism>
<dbReference type="EC" id="2.7.11.1" evidence="2"/>
<evidence type="ECO:0000256" key="4">
    <source>
        <dbReference type="ARBA" id="ARBA00022679"/>
    </source>
</evidence>
<dbReference type="Gene3D" id="1.10.510.10">
    <property type="entry name" value="Transferase(Phosphotransferase) domain 1"/>
    <property type="match status" value="1"/>
</dbReference>
<feature type="domain" description="Protein kinase" evidence="11">
    <location>
        <begin position="4"/>
        <end position="262"/>
    </location>
</feature>
<keyword evidence="13" id="KW-1185">Reference proteome</keyword>
<dbReference type="OrthoDB" id="248923at2759"/>
<evidence type="ECO:0000256" key="1">
    <source>
        <dbReference type="ARBA" id="ARBA00010886"/>
    </source>
</evidence>
<dbReference type="GO" id="GO:0005524">
    <property type="term" value="F:ATP binding"/>
    <property type="evidence" value="ECO:0007669"/>
    <property type="project" value="UniProtKB-KW"/>
</dbReference>
<sequence>MEKYDKVLCLGRGGAADVFLMRHVERKSLHAVKRVKVEDTRAAKTHRAVLQEADIIRRLEHPHIVTCSDAFVNPDDGFIYIVMNYCDGGTLDDKVKQREPGEFFTEDTVMGWFVQVTVAVNYIHTAKILHRDIKTSNVLLTKQGVVKLGDFGISKVMTDTADMASTCVGTPSYLSPELCQDVPYSSKSDIWALGCLLYEICALRPPFAATNLLSLLYKITKGEYDPVPNTYSDNISSSIKRMLCLNPEDRPSAACILSSAYMQDHLENVTHTQSDCGPVTESKGESCDINIEANNTDIDTTLEPHDLSQSNLREEKHSVEGSLSDEEEDDCDALCVGGQIHCDCHYPEDFDEDESLSPLEEHSEHSGSPMRSDSAAHTVFPEVLDISEQVDYPDDFEEDEEREDDEDKADLVHSPALQQPHDDEGLEEEFQLCDAGGLTITLKALKEKG</sequence>
<evidence type="ECO:0000313" key="13">
    <source>
        <dbReference type="Proteomes" id="UP000261360"/>
    </source>
</evidence>
<name>A0A3B4WJC8_SERLL</name>
<dbReference type="STRING" id="1841481.ENSSLDP00000004699"/>
<evidence type="ECO:0000256" key="6">
    <source>
        <dbReference type="ARBA" id="ARBA00022777"/>
    </source>
</evidence>
<evidence type="ECO:0000256" key="10">
    <source>
        <dbReference type="SAM" id="MobiDB-lite"/>
    </source>
</evidence>
<comment type="similarity">
    <text evidence="1">Belongs to the protein kinase superfamily. NEK Ser/Thr protein kinase family. NIMA subfamily.</text>
</comment>
<evidence type="ECO:0000256" key="9">
    <source>
        <dbReference type="ARBA" id="ARBA00048679"/>
    </source>
</evidence>
<keyword evidence="7" id="KW-0067">ATP-binding</keyword>
<comment type="catalytic activity">
    <reaction evidence="9">
        <text>L-seryl-[protein] + ATP = O-phospho-L-seryl-[protein] + ADP + H(+)</text>
        <dbReference type="Rhea" id="RHEA:17989"/>
        <dbReference type="Rhea" id="RHEA-COMP:9863"/>
        <dbReference type="Rhea" id="RHEA-COMP:11604"/>
        <dbReference type="ChEBI" id="CHEBI:15378"/>
        <dbReference type="ChEBI" id="CHEBI:29999"/>
        <dbReference type="ChEBI" id="CHEBI:30616"/>
        <dbReference type="ChEBI" id="CHEBI:83421"/>
        <dbReference type="ChEBI" id="CHEBI:456216"/>
        <dbReference type="EC" id="2.7.11.1"/>
    </reaction>
</comment>
<dbReference type="InterPro" id="IPR008271">
    <property type="entry name" value="Ser/Thr_kinase_AS"/>
</dbReference>
<comment type="catalytic activity">
    <reaction evidence="8">
        <text>L-threonyl-[protein] + ATP = O-phospho-L-threonyl-[protein] + ADP + H(+)</text>
        <dbReference type="Rhea" id="RHEA:46608"/>
        <dbReference type="Rhea" id="RHEA-COMP:11060"/>
        <dbReference type="Rhea" id="RHEA-COMP:11605"/>
        <dbReference type="ChEBI" id="CHEBI:15378"/>
        <dbReference type="ChEBI" id="CHEBI:30013"/>
        <dbReference type="ChEBI" id="CHEBI:30616"/>
        <dbReference type="ChEBI" id="CHEBI:61977"/>
        <dbReference type="ChEBI" id="CHEBI:456216"/>
        <dbReference type="EC" id="2.7.11.1"/>
    </reaction>
</comment>
<dbReference type="SMART" id="SM00220">
    <property type="entry name" value="S_TKc"/>
    <property type="match status" value="1"/>
</dbReference>
<dbReference type="RefSeq" id="XP_023275062.1">
    <property type="nucleotide sequence ID" value="XM_023419294.1"/>
</dbReference>
<accession>A0A3B4WJC8</accession>
<keyword evidence="3" id="KW-0723">Serine/threonine-protein kinase</keyword>
<dbReference type="InterPro" id="IPR051131">
    <property type="entry name" value="NEK_Ser/Thr_kinase_NIMA"/>
</dbReference>
<reference evidence="12" key="2">
    <citation type="submission" date="2025-09" db="UniProtKB">
        <authorList>
            <consortium name="Ensembl"/>
        </authorList>
    </citation>
    <scope>IDENTIFICATION</scope>
</reference>
<dbReference type="PANTHER" id="PTHR44899">
    <property type="entry name" value="CAMK FAMILY PROTEIN KINASE"/>
    <property type="match status" value="1"/>
</dbReference>
<keyword evidence="6" id="KW-0418">Kinase</keyword>
<feature type="region of interest" description="Disordered" evidence="10">
    <location>
        <begin position="351"/>
        <end position="420"/>
    </location>
</feature>
<evidence type="ECO:0000313" key="12">
    <source>
        <dbReference type="Ensembl" id="ENSSLDP00000004699.1"/>
    </source>
</evidence>
<dbReference type="GO" id="GO:0004674">
    <property type="term" value="F:protein serine/threonine kinase activity"/>
    <property type="evidence" value="ECO:0007669"/>
    <property type="project" value="UniProtKB-KW"/>
</dbReference>
<feature type="region of interest" description="Disordered" evidence="10">
    <location>
        <begin position="294"/>
        <end position="327"/>
    </location>
</feature>
<dbReference type="KEGG" id="slal:111664629"/>
<dbReference type="Pfam" id="PF00069">
    <property type="entry name" value="Pkinase"/>
    <property type="match status" value="1"/>
</dbReference>
<evidence type="ECO:0000256" key="8">
    <source>
        <dbReference type="ARBA" id="ARBA00047899"/>
    </source>
</evidence>
<feature type="compositionally biased region" description="Acidic residues" evidence="10">
    <location>
        <begin position="391"/>
        <end position="408"/>
    </location>
</feature>
<evidence type="ECO:0000256" key="3">
    <source>
        <dbReference type="ARBA" id="ARBA00022527"/>
    </source>
</evidence>
<dbReference type="PROSITE" id="PS00108">
    <property type="entry name" value="PROTEIN_KINASE_ST"/>
    <property type="match status" value="1"/>
</dbReference>
<dbReference type="AlphaFoldDB" id="A0A3B4WJC8"/>
<keyword evidence="5" id="KW-0547">Nucleotide-binding</keyword>
<dbReference type="CTD" id="548344"/>
<proteinExistence type="inferred from homology"/>
<evidence type="ECO:0000259" key="11">
    <source>
        <dbReference type="PROSITE" id="PS50011"/>
    </source>
</evidence>
<dbReference type="SUPFAM" id="SSF56112">
    <property type="entry name" value="Protein kinase-like (PK-like)"/>
    <property type="match status" value="1"/>
</dbReference>
<dbReference type="Proteomes" id="UP000261360">
    <property type="component" value="Unplaced"/>
</dbReference>
<dbReference type="Ensembl" id="ENSSLDT00000004852.1">
    <property type="protein sequence ID" value="ENSSLDP00000004699.1"/>
    <property type="gene ID" value="ENSSLDG00000003738.1"/>
</dbReference>
<protein>
    <recommendedName>
        <fullName evidence="2">non-specific serine/threonine protein kinase</fullName>
        <ecNumber evidence="2">2.7.11.1</ecNumber>
    </recommendedName>
</protein>
<dbReference type="InterPro" id="IPR011009">
    <property type="entry name" value="Kinase-like_dom_sf"/>
</dbReference>
<keyword evidence="4" id="KW-0808">Transferase</keyword>
<dbReference type="CDD" id="cd08215">
    <property type="entry name" value="STKc_Nek"/>
    <property type="match status" value="1"/>
</dbReference>
<feature type="compositionally biased region" description="Basic and acidic residues" evidence="10">
    <location>
        <begin position="302"/>
        <end position="319"/>
    </location>
</feature>
<dbReference type="PROSITE" id="PS50011">
    <property type="entry name" value="PROTEIN_KINASE_DOM"/>
    <property type="match status" value="1"/>
</dbReference>
<dbReference type="PANTHER" id="PTHR44899:SF3">
    <property type="entry name" value="SERINE_THREONINE-PROTEIN KINASE NEK1"/>
    <property type="match status" value="1"/>
</dbReference>
<dbReference type="GeneID" id="111664629"/>
<evidence type="ECO:0000256" key="5">
    <source>
        <dbReference type="ARBA" id="ARBA00022741"/>
    </source>
</evidence>